<feature type="region of interest" description="Disordered" evidence="8">
    <location>
        <begin position="1"/>
        <end position="20"/>
    </location>
</feature>
<dbReference type="PANTHER" id="PTHR42940:SF2">
    <property type="entry name" value="DEHYDROGENASE FAMILY OXIDOREDUCTASE, PUTATIVE (JCVI)-RELATED"/>
    <property type="match status" value="1"/>
</dbReference>
<evidence type="ECO:0000256" key="1">
    <source>
        <dbReference type="ARBA" id="ARBA00001947"/>
    </source>
</evidence>
<dbReference type="Gene3D" id="3.90.180.10">
    <property type="entry name" value="Medium-chain alcohol dehydrogenases, catalytic domain"/>
    <property type="match status" value="1"/>
</dbReference>
<evidence type="ECO:0000256" key="3">
    <source>
        <dbReference type="ARBA" id="ARBA00022723"/>
    </source>
</evidence>
<evidence type="ECO:0000256" key="7">
    <source>
        <dbReference type="RuleBase" id="RU361277"/>
    </source>
</evidence>
<evidence type="ECO:0000256" key="8">
    <source>
        <dbReference type="SAM" id="MobiDB-lite"/>
    </source>
</evidence>
<keyword evidence="4 7" id="KW-0862">Zinc</keyword>
<comment type="cofactor">
    <cofactor evidence="1 7">
        <name>Zn(2+)</name>
        <dbReference type="ChEBI" id="CHEBI:29105"/>
    </cofactor>
</comment>
<dbReference type="PANTHER" id="PTHR42940">
    <property type="entry name" value="ALCOHOL DEHYDROGENASE 1-RELATED"/>
    <property type="match status" value="1"/>
</dbReference>
<dbReference type="PROSITE" id="PS00059">
    <property type="entry name" value="ADH_ZINC"/>
    <property type="match status" value="1"/>
</dbReference>
<dbReference type="FunFam" id="3.40.50.720:FF:000039">
    <property type="entry name" value="Alcohol dehydrogenase AdhP"/>
    <property type="match status" value="1"/>
</dbReference>
<dbReference type="SMART" id="SM00829">
    <property type="entry name" value="PKS_ER"/>
    <property type="match status" value="1"/>
</dbReference>
<comment type="caution">
    <text evidence="10">The sequence shown here is derived from an EMBL/GenBank/DDBJ whole genome shotgun (WGS) entry which is preliminary data.</text>
</comment>
<dbReference type="CDD" id="cd08297">
    <property type="entry name" value="CAD3"/>
    <property type="match status" value="1"/>
</dbReference>
<dbReference type="InterPro" id="IPR013149">
    <property type="entry name" value="ADH-like_C"/>
</dbReference>
<dbReference type="InterPro" id="IPR013154">
    <property type="entry name" value="ADH-like_N"/>
</dbReference>
<dbReference type="InterPro" id="IPR020843">
    <property type="entry name" value="ER"/>
</dbReference>
<sequence length="351" mass="36362">MASTAPATQQAAVLENPGPDAHISLRQDVPVDTPGPGEVLVKLSHTGICGSEVRALHGWGSYNRIIGHEGVGTVISHGKDVDASILGKRVGVKWLSGSCNECASCKSGFRHNCPRQVNTGRSCPGTLQQYVVADPRYVTEIPAGVAAEVAAPLLCAGLTMMGAVAAVKDGMTKGDWVVILGSGGGLGHIGVQIASRMRDFRVIGVDAGEDKRELTLESGAEAFIDYREEDVAAKVVSLTGEGAHAVLVVPGTKDAFAIAPSLARNRATIACVGLPADDLDIPISVMTCVRKALTIKGVMVGSEEDMVELLHQADKGVITPRVKVVGLDRAGETVSKLADAGVVGRVVVALP</sequence>
<dbReference type="GO" id="GO:0008270">
    <property type="term" value="F:zinc ion binding"/>
    <property type="evidence" value="ECO:0007669"/>
    <property type="project" value="InterPro"/>
</dbReference>
<feature type="domain" description="Enoyl reductase (ER)" evidence="9">
    <location>
        <begin position="18"/>
        <end position="348"/>
    </location>
</feature>
<comment type="similarity">
    <text evidence="2 7">Belongs to the zinc-containing alcohol dehydrogenase family.</text>
</comment>
<feature type="compositionally biased region" description="Polar residues" evidence="8">
    <location>
        <begin position="1"/>
        <end position="11"/>
    </location>
</feature>
<evidence type="ECO:0000256" key="6">
    <source>
        <dbReference type="ARBA" id="ARBA00023027"/>
    </source>
</evidence>
<keyword evidence="5" id="KW-0560">Oxidoreductase</keyword>
<evidence type="ECO:0000256" key="2">
    <source>
        <dbReference type="ARBA" id="ARBA00008072"/>
    </source>
</evidence>
<name>A0A9P8V7A6_9PEZI</name>
<dbReference type="Gene3D" id="3.40.50.720">
    <property type="entry name" value="NAD(P)-binding Rossmann-like Domain"/>
    <property type="match status" value="1"/>
</dbReference>
<organism evidence="10 11">
    <name type="scientific">Plectosphaerella plurivora</name>
    <dbReference type="NCBI Taxonomy" id="936078"/>
    <lineage>
        <taxon>Eukaryota</taxon>
        <taxon>Fungi</taxon>
        <taxon>Dikarya</taxon>
        <taxon>Ascomycota</taxon>
        <taxon>Pezizomycotina</taxon>
        <taxon>Sordariomycetes</taxon>
        <taxon>Hypocreomycetidae</taxon>
        <taxon>Glomerellales</taxon>
        <taxon>Plectosphaerellaceae</taxon>
        <taxon>Plectosphaerella</taxon>
    </lineage>
</organism>
<keyword evidence="6" id="KW-0520">NAD</keyword>
<evidence type="ECO:0000259" key="9">
    <source>
        <dbReference type="SMART" id="SM00829"/>
    </source>
</evidence>
<dbReference type="InterPro" id="IPR011032">
    <property type="entry name" value="GroES-like_sf"/>
</dbReference>
<dbReference type="AlphaFoldDB" id="A0A9P8V7A6"/>
<dbReference type="Pfam" id="PF00107">
    <property type="entry name" value="ADH_zinc_N"/>
    <property type="match status" value="1"/>
</dbReference>
<dbReference type="InterPro" id="IPR002328">
    <property type="entry name" value="ADH_Zn_CS"/>
</dbReference>
<evidence type="ECO:0000256" key="5">
    <source>
        <dbReference type="ARBA" id="ARBA00023002"/>
    </source>
</evidence>
<protein>
    <submittedName>
        <fullName evidence="10">Chaperonin 10-like protein</fullName>
    </submittedName>
</protein>
<reference evidence="10" key="1">
    <citation type="journal article" date="2021" name="Nat. Commun.">
        <title>Genetic determinants of endophytism in the Arabidopsis root mycobiome.</title>
        <authorList>
            <person name="Mesny F."/>
            <person name="Miyauchi S."/>
            <person name="Thiergart T."/>
            <person name="Pickel B."/>
            <person name="Atanasova L."/>
            <person name="Karlsson M."/>
            <person name="Huettel B."/>
            <person name="Barry K.W."/>
            <person name="Haridas S."/>
            <person name="Chen C."/>
            <person name="Bauer D."/>
            <person name="Andreopoulos W."/>
            <person name="Pangilinan J."/>
            <person name="LaButti K."/>
            <person name="Riley R."/>
            <person name="Lipzen A."/>
            <person name="Clum A."/>
            <person name="Drula E."/>
            <person name="Henrissat B."/>
            <person name="Kohler A."/>
            <person name="Grigoriev I.V."/>
            <person name="Martin F.M."/>
            <person name="Hacquard S."/>
        </authorList>
    </citation>
    <scope>NUCLEOTIDE SEQUENCE</scope>
    <source>
        <strain evidence="10">MPI-SDFR-AT-0117</strain>
    </source>
</reference>
<dbReference type="EMBL" id="JAGSXJ010000020">
    <property type="protein sequence ID" value="KAH6679984.1"/>
    <property type="molecule type" value="Genomic_DNA"/>
</dbReference>
<evidence type="ECO:0000313" key="11">
    <source>
        <dbReference type="Proteomes" id="UP000770015"/>
    </source>
</evidence>
<dbReference type="Pfam" id="PF08240">
    <property type="entry name" value="ADH_N"/>
    <property type="match status" value="1"/>
</dbReference>
<accession>A0A9P8V7A6</accession>
<dbReference type="SUPFAM" id="SSF50129">
    <property type="entry name" value="GroES-like"/>
    <property type="match status" value="1"/>
</dbReference>
<dbReference type="Proteomes" id="UP000770015">
    <property type="component" value="Unassembled WGS sequence"/>
</dbReference>
<proteinExistence type="inferred from homology"/>
<evidence type="ECO:0000256" key="4">
    <source>
        <dbReference type="ARBA" id="ARBA00022833"/>
    </source>
</evidence>
<evidence type="ECO:0000313" key="10">
    <source>
        <dbReference type="EMBL" id="KAH6679984.1"/>
    </source>
</evidence>
<keyword evidence="3 7" id="KW-0479">Metal-binding</keyword>
<dbReference type="SUPFAM" id="SSF51735">
    <property type="entry name" value="NAD(P)-binding Rossmann-fold domains"/>
    <property type="match status" value="1"/>
</dbReference>
<dbReference type="GO" id="GO:0004022">
    <property type="term" value="F:alcohol dehydrogenase (NAD+) activity"/>
    <property type="evidence" value="ECO:0007669"/>
    <property type="project" value="TreeGrafter"/>
</dbReference>
<keyword evidence="11" id="KW-1185">Reference proteome</keyword>
<dbReference type="GO" id="GO:0005737">
    <property type="term" value="C:cytoplasm"/>
    <property type="evidence" value="ECO:0007669"/>
    <property type="project" value="TreeGrafter"/>
</dbReference>
<gene>
    <name evidence="10" type="ORF">F5X68DRAFT_244970</name>
</gene>
<dbReference type="OrthoDB" id="1879366at2759"/>
<dbReference type="InterPro" id="IPR036291">
    <property type="entry name" value="NAD(P)-bd_dom_sf"/>
</dbReference>